<dbReference type="AlphaFoldDB" id="A0A437CC29"/>
<reference evidence="1 2" key="1">
    <citation type="submission" date="2018-11" db="EMBL/GenBank/DDBJ databases">
        <authorList>
            <person name="Lopez-Roques C."/>
            <person name="Donnadieu C."/>
            <person name="Bouchez O."/>
            <person name="Klopp C."/>
            <person name="Cabau C."/>
            <person name="Zahm M."/>
        </authorList>
    </citation>
    <scope>NUCLEOTIDE SEQUENCE [LARGE SCALE GENOMIC DNA]</scope>
    <source>
        <strain evidence="1">RS831</strain>
        <tissue evidence="1">Whole body</tissue>
    </source>
</reference>
<accession>A0A437CC29</accession>
<evidence type="ECO:0000313" key="1">
    <source>
        <dbReference type="EMBL" id="RVE60310.1"/>
    </source>
</evidence>
<sequence>MSDLGVLLLREDRRIWFSAHLSGRLHRWHVHPCGHNLKLLQNLPEPTLGRRRPLPLPQIKRRKVEAMEVEEKPWQVMCDVCPLFKLKASKSCLVGVLLSGVCICLLCSEAEHKDHQFVSVEEEAALQRENIESNKGQIKLMINNRTEKIKEVTEISEMSRVKATQEMEDSERTFYHFDGQSPKEPNEAQIRHRRKAEEISGEDADCCRKTAGGNSQSCRGRRKQRELHNTFTDYMAHRLHCMDRADFF</sequence>
<evidence type="ECO:0000313" key="2">
    <source>
        <dbReference type="Proteomes" id="UP000283210"/>
    </source>
</evidence>
<keyword evidence="2" id="KW-1185">Reference proteome</keyword>
<name>A0A437CC29_ORYJA</name>
<proteinExistence type="predicted"/>
<reference evidence="1 2" key="2">
    <citation type="submission" date="2019-01" db="EMBL/GenBank/DDBJ databases">
        <title>A chromosome length genome reference of the Java medaka (oryzias javanicus).</title>
        <authorList>
            <person name="Herpin A."/>
            <person name="Takehana Y."/>
            <person name="Naruse K."/>
            <person name="Ansai S."/>
            <person name="Kawaguchi M."/>
        </authorList>
    </citation>
    <scope>NUCLEOTIDE SEQUENCE [LARGE SCALE GENOMIC DNA]</scope>
    <source>
        <strain evidence="1">RS831</strain>
        <tissue evidence="1">Whole body</tissue>
    </source>
</reference>
<protein>
    <submittedName>
        <fullName evidence="1">Uncharacterized protein</fullName>
    </submittedName>
</protein>
<dbReference type="Gene3D" id="3.30.160.60">
    <property type="entry name" value="Classic Zinc Finger"/>
    <property type="match status" value="1"/>
</dbReference>
<dbReference type="EMBL" id="CM012454">
    <property type="protein sequence ID" value="RVE60310.1"/>
    <property type="molecule type" value="Genomic_DNA"/>
</dbReference>
<organism evidence="1 2">
    <name type="scientific">Oryzias javanicus</name>
    <name type="common">Javanese ricefish</name>
    <name type="synonym">Aplocheilus javanicus</name>
    <dbReference type="NCBI Taxonomy" id="123683"/>
    <lineage>
        <taxon>Eukaryota</taxon>
        <taxon>Metazoa</taxon>
        <taxon>Chordata</taxon>
        <taxon>Craniata</taxon>
        <taxon>Vertebrata</taxon>
        <taxon>Euteleostomi</taxon>
        <taxon>Actinopterygii</taxon>
        <taxon>Neopterygii</taxon>
        <taxon>Teleostei</taxon>
        <taxon>Neoteleostei</taxon>
        <taxon>Acanthomorphata</taxon>
        <taxon>Ovalentaria</taxon>
        <taxon>Atherinomorphae</taxon>
        <taxon>Beloniformes</taxon>
        <taxon>Adrianichthyidae</taxon>
        <taxon>Oryziinae</taxon>
        <taxon>Oryzias</taxon>
    </lineage>
</organism>
<dbReference type="SUPFAM" id="SSF57845">
    <property type="entry name" value="B-box zinc-binding domain"/>
    <property type="match status" value="1"/>
</dbReference>
<dbReference type="Proteomes" id="UP000283210">
    <property type="component" value="Chromosome 18"/>
</dbReference>
<gene>
    <name evidence="1" type="ORF">OJAV_G00179450</name>
</gene>